<evidence type="ECO:0000313" key="1">
    <source>
        <dbReference type="Proteomes" id="UP000035642"/>
    </source>
</evidence>
<dbReference type="SUPFAM" id="SSF48371">
    <property type="entry name" value="ARM repeat"/>
    <property type="match status" value="1"/>
</dbReference>
<dbReference type="STRING" id="6313.A0A0K0DPI4"/>
<organism evidence="1 2">
    <name type="scientific">Angiostrongylus cantonensis</name>
    <name type="common">Rat lungworm</name>
    <dbReference type="NCBI Taxonomy" id="6313"/>
    <lineage>
        <taxon>Eukaryota</taxon>
        <taxon>Metazoa</taxon>
        <taxon>Ecdysozoa</taxon>
        <taxon>Nematoda</taxon>
        <taxon>Chromadorea</taxon>
        <taxon>Rhabditida</taxon>
        <taxon>Rhabditina</taxon>
        <taxon>Rhabditomorpha</taxon>
        <taxon>Strongyloidea</taxon>
        <taxon>Metastrongylidae</taxon>
        <taxon>Angiostrongylus</taxon>
    </lineage>
</organism>
<accession>A0A0K0DPI4</accession>
<name>A0A0K0DPI4_ANGCA</name>
<dbReference type="WBParaSite" id="ACAC_0001367301-mRNA-1">
    <property type="protein sequence ID" value="ACAC_0001367301-mRNA-1"/>
    <property type="gene ID" value="ACAC_0001367301"/>
</dbReference>
<dbReference type="InterPro" id="IPR016024">
    <property type="entry name" value="ARM-type_fold"/>
</dbReference>
<proteinExistence type="predicted"/>
<sequence>MHFNESALDEELEFFLRHLEEDATPYAKAASALYFRRSTIGLLWDTSNPVKYLRLIITKILVQQNPTEHGEVKNIVWCAMIIMDGGVQNGSVPIWTIRLLTKALTELAKKYNVWTDVAEDCLWTLASIADDMLTGTQIDVVLNEPGLVDLVFEILDSSHSDLYNAALHILGNIITGDERQTEAIISRTRFYDILASSGKFFHFKSYP</sequence>
<evidence type="ECO:0000313" key="2">
    <source>
        <dbReference type="WBParaSite" id="ACAC_0001367301-mRNA-1"/>
    </source>
</evidence>
<dbReference type="Gene3D" id="1.25.10.10">
    <property type="entry name" value="Leucine-rich Repeat Variant"/>
    <property type="match status" value="1"/>
</dbReference>
<dbReference type="AlphaFoldDB" id="A0A0K0DPI4"/>
<dbReference type="InterPro" id="IPR011989">
    <property type="entry name" value="ARM-like"/>
</dbReference>
<reference evidence="1" key="1">
    <citation type="submission" date="2012-09" db="EMBL/GenBank/DDBJ databases">
        <authorList>
            <person name="Martin A.A."/>
        </authorList>
    </citation>
    <scope>NUCLEOTIDE SEQUENCE</scope>
</reference>
<keyword evidence="1" id="KW-1185">Reference proteome</keyword>
<reference evidence="2" key="2">
    <citation type="submission" date="2017-02" db="UniProtKB">
        <authorList>
            <consortium name="WormBaseParasite"/>
        </authorList>
    </citation>
    <scope>IDENTIFICATION</scope>
</reference>
<dbReference type="Proteomes" id="UP000035642">
    <property type="component" value="Unassembled WGS sequence"/>
</dbReference>
<protein>
    <submittedName>
        <fullName evidence="2">Importin N-terminal domain-containing protein</fullName>
    </submittedName>
</protein>